<keyword evidence="5 12" id="KW-0285">Flavoprotein</keyword>
<feature type="binding site" evidence="12">
    <location>
        <position position="232"/>
    </location>
    <ligand>
        <name>FAD</name>
        <dbReference type="ChEBI" id="CHEBI:57692"/>
    </ligand>
</feature>
<comment type="similarity">
    <text evidence="2">Belongs to the DNA photolyase class-1 family.</text>
</comment>
<dbReference type="PROSITE" id="PS51645">
    <property type="entry name" value="PHR_CRY_ALPHA_BETA"/>
    <property type="match status" value="1"/>
</dbReference>
<proteinExistence type="inferred from homology"/>
<name>A0AA37T0G3_9ALTE</name>
<dbReference type="PANTHER" id="PTHR11455">
    <property type="entry name" value="CRYPTOCHROME"/>
    <property type="match status" value="1"/>
</dbReference>
<evidence type="ECO:0000256" key="7">
    <source>
        <dbReference type="ARBA" id="ARBA00022991"/>
    </source>
</evidence>
<dbReference type="PANTHER" id="PTHR11455:SF9">
    <property type="entry name" value="CRYPTOCHROME CIRCADIAN CLOCK 5 ISOFORM X1"/>
    <property type="match status" value="1"/>
</dbReference>
<evidence type="ECO:0000256" key="13">
    <source>
        <dbReference type="PIRSR" id="PIRSR602081-2"/>
    </source>
</evidence>
<dbReference type="PRINTS" id="PR00147">
    <property type="entry name" value="DNAPHOTLYASE"/>
</dbReference>
<reference evidence="16" key="2">
    <citation type="submission" date="2023-01" db="EMBL/GenBank/DDBJ databases">
        <title>Draft genome sequence of Agaribacter marinus strain NBRC 110023.</title>
        <authorList>
            <person name="Sun Q."/>
            <person name="Mori K."/>
        </authorList>
    </citation>
    <scope>NUCLEOTIDE SEQUENCE</scope>
    <source>
        <strain evidence="16">NBRC 110023</strain>
    </source>
</reference>
<feature type="domain" description="Photolyase/cryptochrome alpha/beta" evidence="15">
    <location>
        <begin position="2"/>
        <end position="137"/>
    </location>
</feature>
<evidence type="ECO:0000256" key="11">
    <source>
        <dbReference type="ARBA" id="ARBA00083107"/>
    </source>
</evidence>
<dbReference type="GO" id="GO:0071949">
    <property type="term" value="F:FAD binding"/>
    <property type="evidence" value="ECO:0007669"/>
    <property type="project" value="TreeGrafter"/>
</dbReference>
<comment type="cofactor">
    <cofactor evidence="1">
        <name>(6R)-5,10-methylene-5,6,7,8-tetrahydrofolate</name>
        <dbReference type="ChEBI" id="CHEBI:15636"/>
    </cofactor>
</comment>
<dbReference type="InterPro" id="IPR002081">
    <property type="entry name" value="Cryptochrome/DNA_photolyase_1"/>
</dbReference>
<dbReference type="Gene3D" id="1.25.40.80">
    <property type="match status" value="1"/>
</dbReference>
<dbReference type="EMBL" id="BSOT01000005">
    <property type="protein sequence ID" value="GLR70118.1"/>
    <property type="molecule type" value="Genomic_DNA"/>
</dbReference>
<dbReference type="InterPro" id="IPR014729">
    <property type="entry name" value="Rossmann-like_a/b/a_fold"/>
</dbReference>
<feature type="site" description="Electron transfer via tryptophanyl radical" evidence="13">
    <location>
        <position position="391"/>
    </location>
</feature>
<dbReference type="GO" id="GO:0003677">
    <property type="term" value="F:DNA binding"/>
    <property type="evidence" value="ECO:0007669"/>
    <property type="project" value="TreeGrafter"/>
</dbReference>
<dbReference type="Proteomes" id="UP001156601">
    <property type="component" value="Unassembled WGS sequence"/>
</dbReference>
<dbReference type="PROSITE" id="PS00394">
    <property type="entry name" value="DNA_PHOTOLYASES_1_1"/>
    <property type="match status" value="1"/>
</dbReference>
<gene>
    <name evidence="16" type="primary">phrA</name>
    <name evidence="16" type="ORF">GCM10007852_10260</name>
</gene>
<dbReference type="InterPro" id="IPR005101">
    <property type="entry name" value="Cryptochr/Photolyase_FAD-bd"/>
</dbReference>
<dbReference type="Pfam" id="PF00875">
    <property type="entry name" value="DNA_photolyase"/>
    <property type="match status" value="1"/>
</dbReference>
<evidence type="ECO:0000256" key="14">
    <source>
        <dbReference type="RuleBase" id="RU004182"/>
    </source>
</evidence>
<evidence type="ECO:0000256" key="3">
    <source>
        <dbReference type="ARBA" id="ARBA00013149"/>
    </source>
</evidence>
<comment type="similarity">
    <text evidence="14">Belongs to the DNA photolyase family.</text>
</comment>
<feature type="site" description="Electron transfer via tryptophanyl radical" evidence="13">
    <location>
        <position position="368"/>
    </location>
</feature>
<evidence type="ECO:0000256" key="8">
    <source>
        <dbReference type="ARBA" id="ARBA00031671"/>
    </source>
</evidence>
<reference evidence="16" key="1">
    <citation type="journal article" date="2014" name="Int. J. Syst. Evol. Microbiol.">
        <title>Complete genome sequence of Corynebacterium casei LMG S-19264T (=DSM 44701T), isolated from a smear-ripened cheese.</title>
        <authorList>
            <consortium name="US DOE Joint Genome Institute (JGI-PGF)"/>
            <person name="Walter F."/>
            <person name="Albersmeier A."/>
            <person name="Kalinowski J."/>
            <person name="Ruckert C."/>
        </authorList>
    </citation>
    <scope>NUCLEOTIDE SEQUENCE</scope>
    <source>
        <strain evidence="16">NBRC 110023</strain>
    </source>
</reference>
<accession>A0AA37T0G3</accession>
<dbReference type="InterPro" id="IPR006050">
    <property type="entry name" value="DNA_photolyase_N"/>
</dbReference>
<dbReference type="AlphaFoldDB" id="A0AA37T0G3"/>
<keyword evidence="7 14" id="KW-0157">Chromophore</keyword>
<protein>
    <recommendedName>
        <fullName evidence="4">Deoxyribodipyrimidine photo-lyase</fullName>
        <ecNumber evidence="3">4.1.99.3</ecNumber>
    </recommendedName>
    <alternativeName>
        <fullName evidence="8">DNA photolyase</fullName>
    </alternativeName>
    <alternativeName>
        <fullName evidence="11">Photoreactivating enzyme</fullName>
    </alternativeName>
</protein>
<evidence type="ECO:0000256" key="9">
    <source>
        <dbReference type="ARBA" id="ARBA00033999"/>
    </source>
</evidence>
<comment type="cofactor">
    <cofactor evidence="12">
        <name>FAD</name>
        <dbReference type="ChEBI" id="CHEBI:57692"/>
    </cofactor>
    <text evidence="12">Binds 1 FAD per subunit.</text>
</comment>
<dbReference type="InterPro" id="IPR036134">
    <property type="entry name" value="Crypto/Photolyase_FAD-like_sf"/>
</dbReference>
<feature type="binding site" evidence="12">
    <location>
        <begin position="244"/>
        <end position="248"/>
    </location>
    <ligand>
        <name>FAD</name>
        <dbReference type="ChEBI" id="CHEBI:57692"/>
    </ligand>
</feature>
<feature type="binding site" evidence="12">
    <location>
        <position position="281"/>
    </location>
    <ligand>
        <name>FAD</name>
        <dbReference type="ChEBI" id="CHEBI:57692"/>
    </ligand>
</feature>
<comment type="function">
    <text evidence="10">Involved in repair of UV radiation-induced DNA damage. Catalyzes the light-dependent monomerization (300-600 nm) of cyclobutyl pyrimidine dimers (in cis-syn configuration), which are formed between adjacent bases on the same DNA strand upon exposure to ultraviolet radiation.</text>
</comment>
<dbReference type="SUPFAM" id="SSF48173">
    <property type="entry name" value="Cryptochrome/photolyase FAD-binding domain"/>
    <property type="match status" value="1"/>
</dbReference>
<feature type="site" description="Electron transfer via tryptophanyl radical" evidence="13">
    <location>
        <position position="315"/>
    </location>
</feature>
<evidence type="ECO:0000256" key="6">
    <source>
        <dbReference type="ARBA" id="ARBA00022827"/>
    </source>
</evidence>
<dbReference type="InterPro" id="IPR018394">
    <property type="entry name" value="DNA_photolyase_1_CS_C"/>
</dbReference>
<evidence type="ECO:0000256" key="10">
    <source>
        <dbReference type="ARBA" id="ARBA00059220"/>
    </source>
</evidence>
<dbReference type="GO" id="GO:0003904">
    <property type="term" value="F:deoxyribodipyrimidine photo-lyase activity"/>
    <property type="evidence" value="ECO:0007669"/>
    <property type="project" value="UniProtKB-EC"/>
</dbReference>
<comment type="catalytic activity">
    <reaction evidence="9">
        <text>cyclobutadipyrimidine (in DNA) = 2 pyrimidine residues (in DNA).</text>
        <dbReference type="EC" id="4.1.99.3"/>
    </reaction>
</comment>
<keyword evidence="17" id="KW-1185">Reference proteome</keyword>
<dbReference type="GO" id="GO:0000719">
    <property type="term" value="P:photoreactive repair"/>
    <property type="evidence" value="ECO:0007669"/>
    <property type="project" value="UniProtKB-ARBA"/>
</dbReference>
<keyword evidence="6 12" id="KW-0274">FAD</keyword>
<evidence type="ECO:0000259" key="15">
    <source>
        <dbReference type="PROSITE" id="PS51645"/>
    </source>
</evidence>
<organism evidence="16 17">
    <name type="scientific">Agaribacter marinus</name>
    <dbReference type="NCBI Taxonomy" id="1431249"/>
    <lineage>
        <taxon>Bacteria</taxon>
        <taxon>Pseudomonadati</taxon>
        <taxon>Pseudomonadota</taxon>
        <taxon>Gammaproteobacteria</taxon>
        <taxon>Alteromonadales</taxon>
        <taxon>Alteromonadaceae</taxon>
        <taxon>Agaribacter</taxon>
    </lineage>
</organism>
<evidence type="ECO:0000256" key="4">
    <source>
        <dbReference type="ARBA" id="ARBA00014046"/>
    </source>
</evidence>
<dbReference type="Gene3D" id="1.10.579.10">
    <property type="entry name" value="DNA Cyclobutane Dipyrimidine Photolyase, subunit A, domain 3"/>
    <property type="match status" value="1"/>
</dbReference>
<evidence type="ECO:0000313" key="17">
    <source>
        <dbReference type="Proteomes" id="UP001156601"/>
    </source>
</evidence>
<dbReference type="Gene3D" id="3.40.50.620">
    <property type="entry name" value="HUPs"/>
    <property type="match status" value="1"/>
</dbReference>
<evidence type="ECO:0000256" key="12">
    <source>
        <dbReference type="PIRSR" id="PIRSR602081-1"/>
    </source>
</evidence>
<dbReference type="EC" id="4.1.99.3" evidence="3"/>
<dbReference type="GO" id="GO:0009416">
    <property type="term" value="P:response to light stimulus"/>
    <property type="evidence" value="ECO:0007669"/>
    <property type="project" value="TreeGrafter"/>
</dbReference>
<dbReference type="Pfam" id="PF03441">
    <property type="entry name" value="FAD_binding_7"/>
    <property type="match status" value="1"/>
</dbReference>
<dbReference type="InterPro" id="IPR036155">
    <property type="entry name" value="Crypto/Photolyase_N_sf"/>
</dbReference>
<dbReference type="SUPFAM" id="SSF52425">
    <property type="entry name" value="Cryptochrome/photolyase, N-terminal domain"/>
    <property type="match status" value="1"/>
</dbReference>
<feature type="binding site" evidence="12">
    <location>
        <begin position="381"/>
        <end position="383"/>
    </location>
    <ligand>
        <name>FAD</name>
        <dbReference type="ChEBI" id="CHEBI:57692"/>
    </ligand>
</feature>
<sequence>MATALVWFRQDLRMADNPALCAACECINTCDDSGTKNEIIPLYIYDTSLEEQASLGGASKWWLHHALNDLAARFDNKLIVRAGKPLDVIQSLCKDYDIDAVYWNRMYESWARERDSEIKKTLKSNGIEAKSYNGSLLWEPMDVLKNDGTPYKVFTPYYRKGCLRRASPRYPLPEPKFTLFHTLKSEADSAISRLNLLPNIPWDDTIKNVWQVGENAAKNKLKNFIGSAIQAYTDARNLPAVKGTSQLSPYLHFGQISPHQIWYAVHDAFGGDVSQQGVDTYLSEIGWREFSYYLLYHFPQMPHQNFNAKFNKVTWRNSESDFKAWIRGKTGVPIVDAGMRELWQTGYMHNRVRMIVGSYLVKNLLIDWRRGERWFWDCLLDADTASNAASWQWVAGSGADAAPYFRIFNPILQGEKFDKQGEYVMQFCPELSKLPQKYIHKPWEASDDVLAAAGVTLGKHYPKPLVDLKLSRQRALDAFAAMKEEASD</sequence>
<dbReference type="FunFam" id="1.10.579.10:FF:000003">
    <property type="entry name" value="Deoxyribodipyrimidine photo-lyase"/>
    <property type="match status" value="1"/>
</dbReference>
<evidence type="ECO:0000313" key="16">
    <source>
        <dbReference type="EMBL" id="GLR70118.1"/>
    </source>
</evidence>
<comment type="caution">
    <text evidence="16">The sequence shown here is derived from an EMBL/GenBank/DDBJ whole genome shotgun (WGS) entry which is preliminary data.</text>
</comment>
<evidence type="ECO:0000256" key="5">
    <source>
        <dbReference type="ARBA" id="ARBA00022630"/>
    </source>
</evidence>
<evidence type="ECO:0000256" key="1">
    <source>
        <dbReference type="ARBA" id="ARBA00001932"/>
    </source>
</evidence>
<evidence type="ECO:0000256" key="2">
    <source>
        <dbReference type="ARBA" id="ARBA00005862"/>
    </source>
</evidence>